<comment type="caution">
    <text evidence="2">The sequence shown here is derived from an EMBL/GenBank/DDBJ whole genome shotgun (WGS) entry which is preliminary data.</text>
</comment>
<feature type="region of interest" description="Disordered" evidence="1">
    <location>
        <begin position="43"/>
        <end position="123"/>
    </location>
</feature>
<dbReference type="EMBL" id="PDUG01000016">
    <property type="protein sequence ID" value="PIC12920.1"/>
    <property type="molecule type" value="Genomic_DNA"/>
</dbReference>
<keyword evidence="3" id="KW-1185">Reference proteome</keyword>
<sequence>MRDPKTWFYLNATPEHRAEVRELKKRIAANKKRSEVARRKLAELKRERNEELERERQERLEEVKEKNPEVEAWYQKERERMEKRRSRHKKRHLEGLGDLPVVSNPRHKKRHLEGLGDLPVVSDPSNAEVEEAGAFEGGAGGQLEHYNVAGVDKSEEEVREDGAV</sequence>
<protein>
    <submittedName>
        <fullName evidence="2">Uncharacterized protein</fullName>
    </submittedName>
</protein>
<evidence type="ECO:0000313" key="2">
    <source>
        <dbReference type="EMBL" id="PIC12920.1"/>
    </source>
</evidence>
<reference evidence="3" key="1">
    <citation type="submission" date="2017-10" db="EMBL/GenBank/DDBJ databases">
        <title>Rapid genome shrinkage in a self-fertile nematode reveals novel sperm competition proteins.</title>
        <authorList>
            <person name="Yin D."/>
            <person name="Schwarz E.M."/>
            <person name="Thomas C.G."/>
            <person name="Felde R.L."/>
            <person name="Korf I.F."/>
            <person name="Cutter A.D."/>
            <person name="Schartner C.M."/>
            <person name="Ralston E.J."/>
            <person name="Meyer B.J."/>
            <person name="Haag E.S."/>
        </authorList>
    </citation>
    <scope>NUCLEOTIDE SEQUENCE [LARGE SCALE GENOMIC DNA]</scope>
    <source>
        <strain evidence="3">JU1422</strain>
    </source>
</reference>
<evidence type="ECO:0000256" key="1">
    <source>
        <dbReference type="SAM" id="MobiDB-lite"/>
    </source>
</evidence>
<dbReference type="AlphaFoldDB" id="A0A2G5SD08"/>
<evidence type="ECO:0000313" key="3">
    <source>
        <dbReference type="Proteomes" id="UP000230233"/>
    </source>
</evidence>
<organism evidence="2 3">
    <name type="scientific">Caenorhabditis nigoni</name>
    <dbReference type="NCBI Taxonomy" id="1611254"/>
    <lineage>
        <taxon>Eukaryota</taxon>
        <taxon>Metazoa</taxon>
        <taxon>Ecdysozoa</taxon>
        <taxon>Nematoda</taxon>
        <taxon>Chromadorea</taxon>
        <taxon>Rhabditida</taxon>
        <taxon>Rhabditina</taxon>
        <taxon>Rhabditomorpha</taxon>
        <taxon>Rhabditoidea</taxon>
        <taxon>Rhabditidae</taxon>
        <taxon>Peloderinae</taxon>
        <taxon>Caenorhabditis</taxon>
    </lineage>
</organism>
<gene>
    <name evidence="2" type="ORF">B9Z55_028025</name>
</gene>
<feature type="compositionally biased region" description="Basic and acidic residues" evidence="1">
    <location>
        <begin position="43"/>
        <end position="82"/>
    </location>
</feature>
<proteinExistence type="predicted"/>
<accession>A0A2G5SD08</accession>
<dbReference type="Proteomes" id="UP000230233">
    <property type="component" value="Unassembled WGS sequence"/>
</dbReference>
<feature type="compositionally biased region" description="Basic residues" evidence="1">
    <location>
        <begin position="83"/>
        <end position="92"/>
    </location>
</feature>
<name>A0A2G5SD08_9PELO</name>